<gene>
    <name evidence="15" type="primary">Piso0_003407</name>
    <name evidence="14" type="ORF">GNLVRS01_PISO0G11644g</name>
    <name evidence="15" type="ORF">GNLVRS01_PISO0H11645g</name>
</gene>
<dbReference type="InterPro" id="IPR002908">
    <property type="entry name" value="Frataxin/CyaY"/>
</dbReference>
<protein>
    <recommendedName>
        <fullName evidence="3">ferroxidase</fullName>
        <ecNumber evidence="3">1.16.3.1</ecNumber>
    </recommendedName>
</protein>
<evidence type="ECO:0000313" key="14">
    <source>
        <dbReference type="EMBL" id="CCE80294.1"/>
    </source>
</evidence>
<dbReference type="GO" id="GO:0051537">
    <property type="term" value="F:2 iron, 2 sulfur cluster binding"/>
    <property type="evidence" value="ECO:0007669"/>
    <property type="project" value="TreeGrafter"/>
</dbReference>
<dbReference type="NCBIfam" id="TIGR03421">
    <property type="entry name" value="FeS_CyaY"/>
    <property type="match status" value="1"/>
</dbReference>
<evidence type="ECO:0000256" key="8">
    <source>
        <dbReference type="ARBA" id="ARBA00022946"/>
    </source>
</evidence>
<dbReference type="GO" id="GO:0004322">
    <property type="term" value="F:ferroxidase activity"/>
    <property type="evidence" value="ECO:0007669"/>
    <property type="project" value="UniProtKB-EC"/>
</dbReference>
<keyword evidence="11" id="KW-0406">Ion transport</keyword>
<dbReference type="HAMAP" id="MF_00142">
    <property type="entry name" value="CyaY"/>
    <property type="match status" value="1"/>
</dbReference>
<dbReference type="GO" id="GO:0006879">
    <property type="term" value="P:intracellular iron ion homeostasis"/>
    <property type="evidence" value="ECO:0007669"/>
    <property type="project" value="UniProtKB-KW"/>
</dbReference>
<dbReference type="InParanoid" id="G8YI07"/>
<comment type="similarity">
    <text evidence="2">Belongs to the frataxin family.</text>
</comment>
<keyword evidence="8" id="KW-0809">Transit peptide</keyword>
<evidence type="ECO:0000256" key="11">
    <source>
        <dbReference type="ARBA" id="ARBA00023065"/>
    </source>
</evidence>
<keyword evidence="6" id="KW-0410">Iron transport</keyword>
<proteinExistence type="inferred from homology"/>
<dbReference type="GO" id="GO:0005739">
    <property type="term" value="C:mitochondrion"/>
    <property type="evidence" value="ECO:0007669"/>
    <property type="project" value="UniProtKB-SubCell"/>
</dbReference>
<evidence type="ECO:0000256" key="7">
    <source>
        <dbReference type="ARBA" id="ARBA00022723"/>
    </source>
</evidence>
<dbReference type="Pfam" id="PF01491">
    <property type="entry name" value="Frataxin_Cyay"/>
    <property type="match status" value="1"/>
</dbReference>
<dbReference type="AlphaFoldDB" id="G8YI07"/>
<dbReference type="EMBL" id="FO082052">
    <property type="protein sequence ID" value="CCE81059.1"/>
    <property type="molecule type" value="Genomic_DNA"/>
</dbReference>
<evidence type="ECO:0000256" key="4">
    <source>
        <dbReference type="ARBA" id="ARBA00022434"/>
    </source>
</evidence>
<evidence type="ECO:0000313" key="16">
    <source>
        <dbReference type="Proteomes" id="UP000005222"/>
    </source>
</evidence>
<reference evidence="16" key="2">
    <citation type="journal article" date="2012" name="G3 (Bethesda)">
        <title>Pichia sorbitophila, an interspecies yeast hybrid reveals early steps of genome resolution following polyploidization.</title>
        <authorList>
            <person name="Leh Louis V."/>
            <person name="Despons L."/>
            <person name="Friedrich A."/>
            <person name="Martin T."/>
            <person name="Durrens P."/>
            <person name="Casaregola S."/>
            <person name="Neuveglise C."/>
            <person name="Fairhead C."/>
            <person name="Marck C."/>
            <person name="Cruz J.A."/>
            <person name="Straub M.L."/>
            <person name="Kugler V."/>
            <person name="Sacerdot C."/>
            <person name="Uzunov Z."/>
            <person name="Thierry A."/>
            <person name="Weiss S."/>
            <person name="Bleykasten C."/>
            <person name="De Montigny J."/>
            <person name="Jacques N."/>
            <person name="Jung P."/>
            <person name="Lemaire M."/>
            <person name="Mallet S."/>
            <person name="Morel G."/>
            <person name="Richard G.F."/>
            <person name="Sarkar A."/>
            <person name="Savel G."/>
            <person name="Schacherer J."/>
            <person name="Seret M.L."/>
            <person name="Talla E."/>
            <person name="Samson G."/>
            <person name="Jubin C."/>
            <person name="Poulain J."/>
            <person name="Vacherie B."/>
            <person name="Barbe V."/>
            <person name="Pelletier E."/>
            <person name="Sherman D.J."/>
            <person name="Westhof E."/>
            <person name="Weissenbach J."/>
            <person name="Baret P.V."/>
            <person name="Wincker P."/>
            <person name="Gaillardin C."/>
            <person name="Dujon B."/>
            <person name="Souciet J.L."/>
        </authorList>
    </citation>
    <scope>NUCLEOTIDE SEQUENCE [LARGE SCALE GENOMIC DNA]</scope>
    <source>
        <strain evidence="16">ATCC MYA-4447 / BCRC 22081 / CBS 7064 / NBRC 10061 / NRRL Y-12695</strain>
    </source>
</reference>
<evidence type="ECO:0000313" key="15">
    <source>
        <dbReference type="EMBL" id="CCE81059.1"/>
    </source>
</evidence>
<dbReference type="PROSITE" id="PS01344">
    <property type="entry name" value="FRATAXIN_1"/>
    <property type="match status" value="1"/>
</dbReference>
<dbReference type="InterPro" id="IPR036524">
    <property type="entry name" value="Frataxin/CyaY_sf"/>
</dbReference>
<dbReference type="FunCoup" id="G8YI07">
    <property type="interactions" value="645"/>
</dbReference>
<dbReference type="STRING" id="559304.G8YI07"/>
<keyword evidence="12" id="KW-0496">Mitochondrion</keyword>
<name>G8YI07_PICSO</name>
<evidence type="ECO:0000256" key="10">
    <source>
        <dbReference type="ARBA" id="ARBA00023004"/>
    </source>
</evidence>
<dbReference type="EMBL" id="FO082053">
    <property type="protein sequence ID" value="CCE80294.1"/>
    <property type="molecule type" value="Genomic_DNA"/>
</dbReference>
<evidence type="ECO:0000256" key="6">
    <source>
        <dbReference type="ARBA" id="ARBA00022496"/>
    </source>
</evidence>
<dbReference type="GO" id="GO:0016226">
    <property type="term" value="P:iron-sulfur cluster assembly"/>
    <property type="evidence" value="ECO:0007669"/>
    <property type="project" value="InterPro"/>
</dbReference>
<dbReference type="eggNOG" id="KOG3413">
    <property type="taxonomic scope" value="Eukaryota"/>
</dbReference>
<dbReference type="Proteomes" id="UP000005222">
    <property type="component" value="Chromosome G"/>
</dbReference>
<dbReference type="Proteomes" id="UP000005222">
    <property type="component" value="Chromosome H"/>
</dbReference>
<dbReference type="PANTHER" id="PTHR16821">
    <property type="entry name" value="FRATAXIN"/>
    <property type="match status" value="1"/>
</dbReference>
<dbReference type="OrthoDB" id="1897642at2759"/>
<dbReference type="GO" id="GO:0006826">
    <property type="term" value="P:iron ion transport"/>
    <property type="evidence" value="ECO:0007669"/>
    <property type="project" value="UniProtKB-KW"/>
</dbReference>
<keyword evidence="16" id="KW-1185">Reference proteome</keyword>
<dbReference type="GO" id="GO:0008198">
    <property type="term" value="F:ferrous iron binding"/>
    <property type="evidence" value="ECO:0007669"/>
    <property type="project" value="TreeGrafter"/>
</dbReference>
<keyword evidence="10" id="KW-0408">Iron</keyword>
<dbReference type="GO" id="GO:0034986">
    <property type="term" value="F:iron chaperone activity"/>
    <property type="evidence" value="ECO:0007669"/>
    <property type="project" value="TreeGrafter"/>
</dbReference>
<dbReference type="PANTHER" id="PTHR16821:SF2">
    <property type="entry name" value="FRATAXIN, MITOCHONDRIAL"/>
    <property type="match status" value="1"/>
</dbReference>
<comment type="subcellular location">
    <subcellularLocation>
        <location evidence="1">Mitochondrion</location>
    </subcellularLocation>
</comment>
<reference evidence="15" key="1">
    <citation type="submission" date="2011-10" db="EMBL/GenBank/DDBJ databases">
        <authorList>
            <person name="Genoscope - CEA"/>
        </authorList>
    </citation>
    <scope>NUCLEOTIDE SEQUENCE</scope>
</reference>
<dbReference type="HOGENOM" id="CLU_080880_2_4_1"/>
<sequence>MLRYTLGRALKTGVRLGCTSVVRSQARSIARMAPLHPVSTGLSRRFYAISTDGKDVSDQIDQISDSEYNTISNEYLETMSEEIEALSEETPDIDIELTQGVLTLTLPPNGTYVINRQPPNKQIWLSSPISGPKRYDLIGGRWVTLRDGSSLTDLLEEEISEALGTEFHFEGLEA</sequence>
<evidence type="ECO:0000256" key="2">
    <source>
        <dbReference type="ARBA" id="ARBA00008183"/>
    </source>
</evidence>
<evidence type="ECO:0000256" key="13">
    <source>
        <dbReference type="ARBA" id="ARBA00047990"/>
    </source>
</evidence>
<dbReference type="InterPro" id="IPR047584">
    <property type="entry name" value="CyaY"/>
</dbReference>
<dbReference type="NCBIfam" id="TIGR03422">
    <property type="entry name" value="mito_frataxin"/>
    <property type="match status" value="1"/>
</dbReference>
<evidence type="ECO:0000256" key="9">
    <source>
        <dbReference type="ARBA" id="ARBA00023002"/>
    </source>
</evidence>
<dbReference type="InterPro" id="IPR017789">
    <property type="entry name" value="Frataxin"/>
</dbReference>
<keyword evidence="7" id="KW-0479">Metal-binding</keyword>
<dbReference type="PROSITE" id="PS50810">
    <property type="entry name" value="FRATAXIN_2"/>
    <property type="match status" value="1"/>
</dbReference>
<evidence type="ECO:0000256" key="3">
    <source>
        <dbReference type="ARBA" id="ARBA00013107"/>
    </source>
</evidence>
<organism evidence="15 16">
    <name type="scientific">Pichia sorbitophila (strain ATCC MYA-4447 / BCRC 22081 / CBS 7064 / NBRC 10061 / NRRL Y-12695)</name>
    <name type="common">Hybrid yeast</name>
    <dbReference type="NCBI Taxonomy" id="559304"/>
    <lineage>
        <taxon>Eukaryota</taxon>
        <taxon>Fungi</taxon>
        <taxon>Dikarya</taxon>
        <taxon>Ascomycota</taxon>
        <taxon>Saccharomycotina</taxon>
        <taxon>Pichiomycetes</taxon>
        <taxon>Debaryomycetaceae</taxon>
        <taxon>Millerozyma</taxon>
    </lineage>
</organism>
<evidence type="ECO:0000256" key="1">
    <source>
        <dbReference type="ARBA" id="ARBA00004173"/>
    </source>
</evidence>
<dbReference type="SMART" id="SM01219">
    <property type="entry name" value="Frataxin_Cyay"/>
    <property type="match status" value="1"/>
</dbReference>
<evidence type="ECO:0000256" key="5">
    <source>
        <dbReference type="ARBA" id="ARBA00022448"/>
    </source>
</evidence>
<dbReference type="InterPro" id="IPR020895">
    <property type="entry name" value="Frataxin_CS"/>
</dbReference>
<dbReference type="EC" id="1.16.3.1" evidence="3"/>
<dbReference type="GO" id="GO:0008199">
    <property type="term" value="F:ferric iron binding"/>
    <property type="evidence" value="ECO:0007669"/>
    <property type="project" value="InterPro"/>
</dbReference>
<evidence type="ECO:0000256" key="12">
    <source>
        <dbReference type="ARBA" id="ARBA00023128"/>
    </source>
</evidence>
<comment type="catalytic activity">
    <reaction evidence="13">
        <text>4 Fe(2+) + O2 + 4 H(+) = 4 Fe(3+) + 2 H2O</text>
        <dbReference type="Rhea" id="RHEA:11148"/>
        <dbReference type="ChEBI" id="CHEBI:15377"/>
        <dbReference type="ChEBI" id="CHEBI:15378"/>
        <dbReference type="ChEBI" id="CHEBI:15379"/>
        <dbReference type="ChEBI" id="CHEBI:29033"/>
        <dbReference type="ChEBI" id="CHEBI:29034"/>
        <dbReference type="EC" id="1.16.3.1"/>
    </reaction>
</comment>
<keyword evidence="4" id="KW-0409">Iron storage</keyword>
<keyword evidence="9" id="KW-0560">Oxidoreductase</keyword>
<dbReference type="Gene3D" id="3.30.920.10">
    <property type="entry name" value="Frataxin/CyaY"/>
    <property type="match status" value="1"/>
</dbReference>
<accession>G8YI07</accession>
<keyword evidence="5" id="KW-0813">Transport</keyword>
<dbReference type="SUPFAM" id="SSF55387">
    <property type="entry name" value="Frataxin/Nqo15-like"/>
    <property type="match status" value="1"/>
</dbReference>